<name>A0A7Z7MUN8_9PROT</name>
<dbReference type="UniPathway" id="UPA00232"/>
<dbReference type="EMBL" id="LT837803">
    <property type="protein sequence ID" value="SMB23554.1"/>
    <property type="molecule type" value="Genomic_DNA"/>
</dbReference>
<keyword evidence="1" id="KW-0479">Metal-binding</keyword>
<sequence>MKLSLGPILTYWPRERVFEFYEEMAEQPVDIVYLGETVCSRRHELRVDDWIAVAGKLANAGKQVVLSSQTLIESESDLKMLRKIVGNGSFTVEANDMGAVHLLSERKLPFVAGPTLNVFNAETLGILRETGALRWVMPPESGAEMLTALLTQVSPTAGIETEVFAHGRLPLAFSARCFTARRFNLQKDSCEFRCIEFPDGMALKTREGEAFLTLNGTQTQSAKIYNLLLEMPSLQKLNVAVARISPQSQQTAAVIALFRRCIDGALTPAAAWEAVHELLDGETCNGFWHGRPGLEQIMAA</sequence>
<keyword evidence="1" id="KW-0831">Ubiquinone biosynthesis</keyword>
<comment type="similarity">
    <text evidence="1">Belongs to the peptidase U32 family. UbiV subfamily.</text>
</comment>
<comment type="function">
    <text evidence="1">Required for O(2)-independent ubiquinone (coenzyme Q) biosynthesis. Together with UbiU, is essential for the C6-hydroxylation reaction in the oxygen-independent ubiquinone biosynthesis pathway.</text>
</comment>
<dbReference type="RefSeq" id="WP_154716111.1">
    <property type="nucleotide sequence ID" value="NZ_LT837803.1"/>
</dbReference>
<keyword evidence="1" id="KW-0004">4Fe-4S</keyword>
<dbReference type="InterPro" id="IPR001539">
    <property type="entry name" value="Peptidase_U32"/>
</dbReference>
<keyword evidence="3" id="KW-1185">Reference proteome</keyword>
<evidence type="ECO:0000256" key="1">
    <source>
        <dbReference type="HAMAP-Rule" id="MF_02233"/>
    </source>
</evidence>
<dbReference type="GO" id="GO:0008233">
    <property type="term" value="F:peptidase activity"/>
    <property type="evidence" value="ECO:0007669"/>
    <property type="project" value="UniProtKB-KW"/>
</dbReference>
<dbReference type="GO" id="GO:0006508">
    <property type="term" value="P:proteolysis"/>
    <property type="evidence" value="ECO:0007669"/>
    <property type="project" value="UniProtKB-KW"/>
</dbReference>
<dbReference type="NCBIfam" id="NF011991">
    <property type="entry name" value="PRK15447.1"/>
    <property type="match status" value="1"/>
</dbReference>
<dbReference type="GO" id="GO:0006744">
    <property type="term" value="P:ubiquinone biosynthetic process"/>
    <property type="evidence" value="ECO:0007669"/>
    <property type="project" value="UniProtKB-UniRule"/>
</dbReference>
<keyword evidence="2" id="KW-0645">Protease</keyword>
<gene>
    <name evidence="2" type="primary">yhbV</name>
    <name evidence="1" type="synonym">ubiV</name>
    <name evidence="2" type="ORF">SDENCHOL_10865</name>
</gene>
<feature type="binding site" evidence="1">
    <location>
        <position position="39"/>
    </location>
    <ligand>
        <name>[4Fe-4S] cluster</name>
        <dbReference type="ChEBI" id="CHEBI:49883"/>
    </ligand>
</feature>
<evidence type="ECO:0000313" key="2">
    <source>
        <dbReference type="EMBL" id="SMB23554.1"/>
    </source>
</evidence>
<comment type="subunit">
    <text evidence="1">Forms a heterodimer with UbiU.</text>
</comment>
<dbReference type="PANTHER" id="PTHR30217:SF11">
    <property type="entry name" value="UBIQUINONE BIOSYNTHESIS PROTEIN UBIV"/>
    <property type="match status" value="1"/>
</dbReference>
<dbReference type="HAMAP" id="MF_02233">
    <property type="entry name" value="UbiV"/>
    <property type="match status" value="1"/>
</dbReference>
<dbReference type="AlphaFoldDB" id="A0A7Z7MUN8"/>
<keyword evidence="2" id="KW-0378">Hydrolase</keyword>
<feature type="binding site" evidence="1">
    <location>
        <position position="190"/>
    </location>
    <ligand>
        <name>[4Fe-4S] cluster</name>
        <dbReference type="ChEBI" id="CHEBI:49883"/>
    </ligand>
</feature>
<dbReference type="Proteomes" id="UP000242886">
    <property type="component" value="Chromosome SDENCHOL"/>
</dbReference>
<comment type="pathway">
    <text evidence="1">Cofactor biosynthesis; ubiquinone biosynthesis.</text>
</comment>
<dbReference type="InterPro" id="IPR051454">
    <property type="entry name" value="RNA/ubiquinone_mod_enzymes"/>
</dbReference>
<comment type="cofactor">
    <cofactor evidence="1">
        <name>[4Fe-4S] cluster</name>
        <dbReference type="ChEBI" id="CHEBI:49883"/>
    </cofactor>
</comment>
<protein>
    <recommendedName>
        <fullName evidence="1">Ubiquinone biosynthesis protein UbiV</fullName>
    </recommendedName>
</protein>
<keyword evidence="1" id="KW-0408">Iron</keyword>
<reference evidence="2" key="1">
    <citation type="submission" date="2017-03" db="EMBL/GenBank/DDBJ databases">
        <authorList>
            <consortium name="AG Boll"/>
        </authorList>
    </citation>
    <scope>NUCLEOTIDE SEQUENCE [LARGE SCALE GENOMIC DNA]</scope>
    <source>
        <strain evidence="2">Chol</strain>
    </source>
</reference>
<accession>A0A7Z7MUN8</accession>
<dbReference type="Pfam" id="PF01136">
    <property type="entry name" value="Peptidase_U32"/>
    <property type="match status" value="1"/>
</dbReference>
<proteinExistence type="inferred from homology"/>
<organism evidence="2 3">
    <name type="scientific">Sterolibacterium denitrificans</name>
    <dbReference type="NCBI Taxonomy" id="157592"/>
    <lineage>
        <taxon>Bacteria</taxon>
        <taxon>Pseudomonadati</taxon>
        <taxon>Pseudomonadota</taxon>
        <taxon>Betaproteobacteria</taxon>
        <taxon>Nitrosomonadales</taxon>
        <taxon>Sterolibacteriaceae</taxon>
        <taxon>Sterolibacterium</taxon>
    </lineage>
</organism>
<feature type="binding site" evidence="1">
    <location>
        <position position="194"/>
    </location>
    <ligand>
        <name>[4Fe-4S] cluster</name>
        <dbReference type="ChEBI" id="CHEBI:49883"/>
    </ligand>
</feature>
<feature type="binding site" evidence="1">
    <location>
        <position position="177"/>
    </location>
    <ligand>
        <name>[4Fe-4S] cluster</name>
        <dbReference type="ChEBI" id="CHEBI:49883"/>
    </ligand>
</feature>
<dbReference type="GO" id="GO:0046872">
    <property type="term" value="F:metal ion binding"/>
    <property type="evidence" value="ECO:0007669"/>
    <property type="project" value="UniProtKB-KW"/>
</dbReference>
<dbReference type="InterPro" id="IPR043693">
    <property type="entry name" value="UbiV"/>
</dbReference>
<keyword evidence="1" id="KW-0411">Iron-sulfur</keyword>
<dbReference type="PANTHER" id="PTHR30217">
    <property type="entry name" value="PEPTIDASE U32 FAMILY"/>
    <property type="match status" value="1"/>
</dbReference>
<dbReference type="GO" id="GO:0051539">
    <property type="term" value="F:4 iron, 4 sulfur cluster binding"/>
    <property type="evidence" value="ECO:0007669"/>
    <property type="project" value="UniProtKB-UniRule"/>
</dbReference>
<evidence type="ECO:0000313" key="3">
    <source>
        <dbReference type="Proteomes" id="UP000242886"/>
    </source>
</evidence>